<dbReference type="Proteomes" id="UP000000377">
    <property type="component" value="Chromosome"/>
</dbReference>
<name>D7C9E5_STRBB</name>
<reference evidence="1 2" key="1">
    <citation type="journal article" date="2010" name="J. Bacteriol.">
        <title>Genome sequence of the milbemycin-producing bacterium Streptomyces bingchenggensis.</title>
        <authorList>
            <person name="Wang X.J."/>
            <person name="Yan Y.J."/>
            <person name="Zhang B."/>
            <person name="An J."/>
            <person name="Wang J.J."/>
            <person name="Tian J."/>
            <person name="Jiang L."/>
            <person name="Chen Y.H."/>
            <person name="Huang S.X."/>
            <person name="Yin M."/>
            <person name="Zhang J."/>
            <person name="Gao A.L."/>
            <person name="Liu C.X."/>
            <person name="Zhu Z.X."/>
            <person name="Xiang W.S."/>
        </authorList>
    </citation>
    <scope>NUCLEOTIDE SEQUENCE [LARGE SCALE GENOMIC DNA]</scope>
    <source>
        <strain evidence="1 2">BCW-1</strain>
    </source>
</reference>
<evidence type="ECO:0000313" key="1">
    <source>
        <dbReference type="EMBL" id="ADI10663.1"/>
    </source>
</evidence>
<organism evidence="1 2">
    <name type="scientific">Streptomyces bingchenggensis (strain BCW-1)</name>
    <dbReference type="NCBI Taxonomy" id="749414"/>
    <lineage>
        <taxon>Bacteria</taxon>
        <taxon>Bacillati</taxon>
        <taxon>Actinomycetota</taxon>
        <taxon>Actinomycetes</taxon>
        <taxon>Kitasatosporales</taxon>
        <taxon>Streptomycetaceae</taxon>
        <taxon>Streptomyces</taxon>
    </lineage>
</organism>
<evidence type="ECO:0000313" key="2">
    <source>
        <dbReference type="Proteomes" id="UP000000377"/>
    </source>
</evidence>
<dbReference type="KEGG" id="sbh:SBI_07543"/>
<dbReference type="EMBL" id="CP002047">
    <property type="protein sequence ID" value="ADI10663.1"/>
    <property type="molecule type" value="Genomic_DNA"/>
</dbReference>
<sequence length="98" mass="10433">MVETLGGVISFRVPESPASDFGKLCGGRLNVTLIPEIVVSVPNSSMHDLECTARGLGNGYPAEFVVQDNQPTGSLPDGVREVGSTRLVEIEYPISDSR</sequence>
<dbReference type="HOGENOM" id="CLU_2332326_0_0_11"/>
<dbReference type="AlphaFoldDB" id="D7C9E5"/>
<accession>D7C9E5</accession>
<protein>
    <submittedName>
        <fullName evidence="1">Uncharacterized protein</fullName>
    </submittedName>
</protein>
<proteinExistence type="predicted"/>
<gene>
    <name evidence="1" type="ordered locus">SBI_07543</name>
</gene>
<keyword evidence="2" id="KW-1185">Reference proteome</keyword>